<dbReference type="SMART" id="SM00829">
    <property type="entry name" value="PKS_ER"/>
    <property type="match status" value="1"/>
</dbReference>
<gene>
    <name evidence="4" type="primary">LOC101858234</name>
</gene>
<dbReference type="PANTHER" id="PTHR44154:SF1">
    <property type="entry name" value="QUINONE OXIDOREDUCTASE"/>
    <property type="match status" value="1"/>
</dbReference>
<evidence type="ECO:0000313" key="4">
    <source>
        <dbReference type="RefSeq" id="XP_035829403.1"/>
    </source>
</evidence>
<dbReference type="Pfam" id="PF00107">
    <property type="entry name" value="ADH_zinc_N"/>
    <property type="match status" value="1"/>
</dbReference>
<dbReference type="Pfam" id="PF08240">
    <property type="entry name" value="ADH_N"/>
    <property type="match status" value="1"/>
</dbReference>
<keyword evidence="1" id="KW-0521">NADP</keyword>
<feature type="domain" description="Enoyl reductase (ER)" evidence="2">
    <location>
        <begin position="18"/>
        <end position="328"/>
    </location>
</feature>
<organism evidence="3 4">
    <name type="scientific">Aplysia californica</name>
    <name type="common">California sea hare</name>
    <dbReference type="NCBI Taxonomy" id="6500"/>
    <lineage>
        <taxon>Eukaryota</taxon>
        <taxon>Metazoa</taxon>
        <taxon>Spiralia</taxon>
        <taxon>Lophotrochozoa</taxon>
        <taxon>Mollusca</taxon>
        <taxon>Gastropoda</taxon>
        <taxon>Heterobranchia</taxon>
        <taxon>Euthyneura</taxon>
        <taxon>Tectipleura</taxon>
        <taxon>Aplysiida</taxon>
        <taxon>Aplysioidea</taxon>
        <taxon>Aplysiidae</taxon>
        <taxon>Aplysia</taxon>
    </lineage>
</organism>
<evidence type="ECO:0000259" key="2">
    <source>
        <dbReference type="SMART" id="SM00829"/>
    </source>
</evidence>
<dbReference type="GeneID" id="101858234"/>
<keyword evidence="3" id="KW-1185">Reference proteome</keyword>
<sequence>MSRIIRQMMRAVRIAQFGGPEVLKVETQVPVPKPGQNEVLIKVGAAGVNPVDTYIRSGTYARLPDLPYTPGQDSAGVVEAVGPGVTRFKVGDRVLTMLTVSGTYAEYTTANAQYVSHLDDRLSFPEGASLGVPYYTAYKALFFRAQAKAGESVLIHGASGAVGNAAIQLGKALGLTVYGTAGTKEGVDLVRGLGADAVFNHREPGYLESIMSATGGQGVDVVLEMLANVNLQNDLTLLKFRGRVVVIGCRGSIEINPRLTMGKETSIMGVALMASSPEEWQQMHAAIGAGQHGGWITPKVAKVYPLAEAQTAQNDVINNTGTTGNLIIDPSK</sequence>
<accession>A0ABM1W410</accession>
<dbReference type="InterPro" id="IPR020843">
    <property type="entry name" value="ER"/>
</dbReference>
<dbReference type="InterPro" id="IPR051603">
    <property type="entry name" value="Zinc-ADH_QOR/CCCR"/>
</dbReference>
<proteinExistence type="predicted"/>
<dbReference type="InterPro" id="IPR013149">
    <property type="entry name" value="ADH-like_C"/>
</dbReference>
<evidence type="ECO:0000256" key="1">
    <source>
        <dbReference type="ARBA" id="ARBA00022857"/>
    </source>
</evidence>
<dbReference type="CDD" id="cd08253">
    <property type="entry name" value="zeta_crystallin"/>
    <property type="match status" value="1"/>
</dbReference>
<dbReference type="InterPro" id="IPR036291">
    <property type="entry name" value="NAD(P)-bd_dom_sf"/>
</dbReference>
<protein>
    <submittedName>
        <fullName evidence="4">Quinone oxidoreductase</fullName>
    </submittedName>
</protein>
<evidence type="ECO:0000313" key="3">
    <source>
        <dbReference type="Proteomes" id="UP000694888"/>
    </source>
</evidence>
<dbReference type="Gene3D" id="3.90.180.10">
    <property type="entry name" value="Medium-chain alcohol dehydrogenases, catalytic domain"/>
    <property type="match status" value="1"/>
</dbReference>
<dbReference type="PANTHER" id="PTHR44154">
    <property type="entry name" value="QUINONE OXIDOREDUCTASE"/>
    <property type="match status" value="1"/>
</dbReference>
<name>A0ABM1W410_APLCA</name>
<reference evidence="4" key="1">
    <citation type="submission" date="2025-08" db="UniProtKB">
        <authorList>
            <consortium name="RefSeq"/>
        </authorList>
    </citation>
    <scope>IDENTIFICATION</scope>
</reference>
<dbReference type="RefSeq" id="XP_035829403.1">
    <property type="nucleotide sequence ID" value="XM_035973510.1"/>
</dbReference>
<dbReference type="InterPro" id="IPR013154">
    <property type="entry name" value="ADH-like_N"/>
</dbReference>
<dbReference type="InterPro" id="IPR011032">
    <property type="entry name" value="GroES-like_sf"/>
</dbReference>
<dbReference type="Proteomes" id="UP000694888">
    <property type="component" value="Unplaced"/>
</dbReference>
<dbReference type="Gene3D" id="3.40.50.720">
    <property type="entry name" value="NAD(P)-binding Rossmann-like Domain"/>
    <property type="match status" value="1"/>
</dbReference>
<dbReference type="SUPFAM" id="SSF51735">
    <property type="entry name" value="NAD(P)-binding Rossmann-fold domains"/>
    <property type="match status" value="1"/>
</dbReference>
<dbReference type="SUPFAM" id="SSF50129">
    <property type="entry name" value="GroES-like"/>
    <property type="match status" value="1"/>
</dbReference>